<keyword evidence="1" id="KW-0472">Membrane</keyword>
<dbReference type="Proteomes" id="UP000779900">
    <property type="component" value="Unassembled WGS sequence"/>
</dbReference>
<protein>
    <recommendedName>
        <fullName evidence="4">Rod shape-determining protein MreD</fullName>
    </recommendedName>
</protein>
<evidence type="ECO:0000256" key="1">
    <source>
        <dbReference type="SAM" id="Phobius"/>
    </source>
</evidence>
<feature type="transmembrane region" description="Helical" evidence="1">
    <location>
        <begin position="61"/>
        <end position="80"/>
    </location>
</feature>
<evidence type="ECO:0000313" key="3">
    <source>
        <dbReference type="Proteomes" id="UP000779900"/>
    </source>
</evidence>
<accession>A0A938BR74</accession>
<keyword evidence="1" id="KW-0812">Transmembrane</keyword>
<evidence type="ECO:0000313" key="2">
    <source>
        <dbReference type="EMBL" id="MBM3331350.1"/>
    </source>
</evidence>
<keyword evidence="1" id="KW-1133">Transmembrane helix</keyword>
<dbReference type="EMBL" id="VGIR01000026">
    <property type="protein sequence ID" value="MBM3331350.1"/>
    <property type="molecule type" value="Genomic_DNA"/>
</dbReference>
<feature type="transmembrane region" description="Helical" evidence="1">
    <location>
        <begin position="119"/>
        <end position="142"/>
    </location>
</feature>
<evidence type="ECO:0008006" key="4">
    <source>
        <dbReference type="Google" id="ProtNLM"/>
    </source>
</evidence>
<sequence>MRTLVAFVLLYLLFLIQASVNPWWPDLILLGLIVISLHENRIASTLAGAFAGLCLDVTKPAFTGTHLFTMAATGYGVAVLRTLFYRARWATLLFMAMALALKWGAVGLLGTGLPELPVLLVSSGLTLLLAPLAELSLTRLLYHGWQPA</sequence>
<feature type="transmembrane region" description="Helical" evidence="1">
    <location>
        <begin position="92"/>
        <end position="113"/>
    </location>
</feature>
<reference evidence="2" key="1">
    <citation type="submission" date="2019-03" db="EMBL/GenBank/DDBJ databases">
        <title>Lake Tanganyika Metagenome-Assembled Genomes (MAGs).</title>
        <authorList>
            <person name="Tran P."/>
        </authorList>
    </citation>
    <scope>NUCLEOTIDE SEQUENCE</scope>
    <source>
        <strain evidence="2">K_DeepCast_150m_m2_040</strain>
    </source>
</reference>
<proteinExistence type="predicted"/>
<organism evidence="2 3">
    <name type="scientific">candidate division WOR-3 bacterium</name>
    <dbReference type="NCBI Taxonomy" id="2052148"/>
    <lineage>
        <taxon>Bacteria</taxon>
        <taxon>Bacteria division WOR-3</taxon>
    </lineage>
</organism>
<comment type="caution">
    <text evidence="2">The sequence shown here is derived from an EMBL/GenBank/DDBJ whole genome shotgun (WGS) entry which is preliminary data.</text>
</comment>
<gene>
    <name evidence="2" type="ORF">FJY68_05790</name>
</gene>
<dbReference type="AlphaFoldDB" id="A0A938BR74"/>
<name>A0A938BR74_UNCW3</name>